<evidence type="ECO:0000256" key="1">
    <source>
        <dbReference type="SAM" id="MobiDB-lite"/>
    </source>
</evidence>
<accession>A0A8H7IQZ5</accession>
<protein>
    <submittedName>
        <fullName evidence="3">Lysine acetyltransferase protein</fullName>
    </submittedName>
</protein>
<dbReference type="Proteomes" id="UP000627934">
    <property type="component" value="Unassembled WGS sequence"/>
</dbReference>
<reference evidence="3" key="1">
    <citation type="submission" date="2016-08" db="EMBL/GenBank/DDBJ databases">
        <authorList>
            <person name="Yan J."/>
        </authorList>
    </citation>
    <scope>NUCLEOTIDE SEQUENCE</scope>
    <source>
        <strain evidence="3">CSS-01s</strain>
    </source>
</reference>
<dbReference type="InterPro" id="IPR055100">
    <property type="entry name" value="GNAT_LYC1-like"/>
</dbReference>
<dbReference type="SUPFAM" id="SSF55729">
    <property type="entry name" value="Acyl-CoA N-acyltransferases (Nat)"/>
    <property type="match status" value="1"/>
</dbReference>
<sequence length="416" mass="46494">MDHPTNHDPLPPSTSPHLHLAHPTPEELVHISTNTFSSWHDTLPLPDYLAESLYLSTVPLAKDNGLTTWILVDSRLPPNARPILSSCESYRKRALTSDADGGNVSDDALVHGVASVFCAPQFRRRGYAARLMKELARVLRDWQTEDQQIKCVGSILYSDIGKTFYANLGWSPHPRNTHVAFAPQQRIPQPSSPLKAKAIAEEDLAALCEEDEAMVRKAMARPAPGVERMRVTIVPDCDHMLWHLAKETFATKRLFGKVPRAKGAIAGGAQGRRVWAIWTHRYYSHPDAVATSPESNDENVLYILRLVVEGDESADGIVWDDQKEKGKGEEEEEEEQARSLKAVLQAAQAEAAEWRLDRVVMWNPSPWVRRVITQGGLEHAVVEREEDAIASGLWYDENGGAGPAPLWMNNEHYAWC</sequence>
<proteinExistence type="predicted"/>
<reference evidence="3" key="2">
    <citation type="journal article" date="2018" name="DNA Res.">
        <title>Comparative genome and transcriptome analyses reveal adaptations to opportunistic infections in woody plant degrading pathogens of Botryosphaeriaceae.</title>
        <authorList>
            <person name="Yan J.Y."/>
            <person name="Zhao W.S."/>
            <person name="Chen Z."/>
            <person name="Xing Q.K."/>
            <person name="Zhang W."/>
            <person name="Chethana K.W.T."/>
            <person name="Xue M.F."/>
            <person name="Xu J.P."/>
            <person name="Phillips A.J.L."/>
            <person name="Wang Y."/>
            <person name="Liu J.H."/>
            <person name="Liu M."/>
            <person name="Zhou Y."/>
            <person name="Jayawardena R.S."/>
            <person name="Manawasinghe I.S."/>
            <person name="Huang J.B."/>
            <person name="Qiao G.H."/>
            <person name="Fu C.Y."/>
            <person name="Guo F.F."/>
            <person name="Dissanayake A.J."/>
            <person name="Peng Y.L."/>
            <person name="Hyde K.D."/>
            <person name="Li X.H."/>
        </authorList>
    </citation>
    <scope>NUCLEOTIDE SEQUENCE</scope>
    <source>
        <strain evidence="3">CSS-01s</strain>
    </source>
</reference>
<dbReference type="Pfam" id="PF22998">
    <property type="entry name" value="GNAT_LYC1-like"/>
    <property type="match status" value="1"/>
</dbReference>
<comment type="caution">
    <text evidence="3">The sequence shown here is derived from an EMBL/GenBank/DDBJ whole genome shotgun (WGS) entry which is preliminary data.</text>
</comment>
<organism evidence="3 4">
    <name type="scientific">Lasiodiplodia theobromae</name>
    <dbReference type="NCBI Taxonomy" id="45133"/>
    <lineage>
        <taxon>Eukaryota</taxon>
        <taxon>Fungi</taxon>
        <taxon>Dikarya</taxon>
        <taxon>Ascomycota</taxon>
        <taxon>Pezizomycotina</taxon>
        <taxon>Dothideomycetes</taxon>
        <taxon>Dothideomycetes incertae sedis</taxon>
        <taxon>Botryosphaeriales</taxon>
        <taxon>Botryosphaeriaceae</taxon>
        <taxon>Lasiodiplodia</taxon>
    </lineage>
</organism>
<dbReference type="InterPro" id="IPR053013">
    <property type="entry name" value="LAT"/>
</dbReference>
<dbReference type="PANTHER" id="PTHR34815">
    <property type="entry name" value="LYSINE ACETYLTRANSFERASE"/>
    <property type="match status" value="1"/>
</dbReference>
<dbReference type="PANTHER" id="PTHR34815:SF2">
    <property type="entry name" value="N-ACETYLTRANSFERASE DOMAIN-CONTAINING PROTEIN"/>
    <property type="match status" value="1"/>
</dbReference>
<evidence type="ECO:0000313" key="3">
    <source>
        <dbReference type="EMBL" id="KAF9630049.1"/>
    </source>
</evidence>
<evidence type="ECO:0000259" key="2">
    <source>
        <dbReference type="Pfam" id="PF22998"/>
    </source>
</evidence>
<dbReference type="EMBL" id="MDYX01000037">
    <property type="protein sequence ID" value="KAF9630049.1"/>
    <property type="molecule type" value="Genomic_DNA"/>
</dbReference>
<feature type="region of interest" description="Disordered" evidence="1">
    <location>
        <begin position="1"/>
        <end position="20"/>
    </location>
</feature>
<evidence type="ECO:0000313" key="4">
    <source>
        <dbReference type="Proteomes" id="UP000627934"/>
    </source>
</evidence>
<feature type="region of interest" description="Disordered" evidence="1">
    <location>
        <begin position="317"/>
        <end position="336"/>
    </location>
</feature>
<feature type="domain" description="LYC1 C-terminal" evidence="2">
    <location>
        <begin position="179"/>
        <end position="416"/>
    </location>
</feature>
<name>A0A8H7IQZ5_9PEZI</name>
<dbReference type="InterPro" id="IPR016181">
    <property type="entry name" value="Acyl_CoA_acyltransferase"/>
</dbReference>
<dbReference type="Gene3D" id="3.40.630.30">
    <property type="match status" value="1"/>
</dbReference>
<gene>
    <name evidence="3" type="ORF">BFW01_g230</name>
</gene>
<dbReference type="AlphaFoldDB" id="A0A8H7IQZ5"/>